<gene>
    <name evidence="1" type="ORF">Ciccas_012934</name>
</gene>
<keyword evidence="2" id="KW-1185">Reference proteome</keyword>
<organism evidence="1 2">
    <name type="scientific">Cichlidogyrus casuarinus</name>
    <dbReference type="NCBI Taxonomy" id="1844966"/>
    <lineage>
        <taxon>Eukaryota</taxon>
        <taxon>Metazoa</taxon>
        <taxon>Spiralia</taxon>
        <taxon>Lophotrochozoa</taxon>
        <taxon>Platyhelminthes</taxon>
        <taxon>Monogenea</taxon>
        <taxon>Monopisthocotylea</taxon>
        <taxon>Dactylogyridea</taxon>
        <taxon>Ancyrocephalidae</taxon>
        <taxon>Cichlidogyrus</taxon>
    </lineage>
</organism>
<protein>
    <submittedName>
        <fullName evidence="1">Uncharacterized protein</fullName>
    </submittedName>
</protein>
<accession>A0ABD2PNA0</accession>
<sequence>MRSERTLHQKVMHATAKRFDSFLQDPFCIAGTILVPRFKENWCSQDDSEIGLQQIKKSTGAVGNGSQFLSGAYKRS</sequence>
<dbReference type="Proteomes" id="UP001626550">
    <property type="component" value="Unassembled WGS sequence"/>
</dbReference>
<evidence type="ECO:0000313" key="1">
    <source>
        <dbReference type="EMBL" id="KAL3308533.1"/>
    </source>
</evidence>
<proteinExistence type="predicted"/>
<reference evidence="1 2" key="1">
    <citation type="submission" date="2024-11" db="EMBL/GenBank/DDBJ databases">
        <title>Adaptive evolution of stress response genes in parasites aligns with host niche diversity.</title>
        <authorList>
            <person name="Hahn C."/>
            <person name="Resl P."/>
        </authorList>
    </citation>
    <scope>NUCLEOTIDE SEQUENCE [LARGE SCALE GENOMIC DNA]</scope>
    <source>
        <strain evidence="1">EGGRZ-B1_66</strain>
        <tissue evidence="1">Body</tissue>
    </source>
</reference>
<evidence type="ECO:0000313" key="2">
    <source>
        <dbReference type="Proteomes" id="UP001626550"/>
    </source>
</evidence>
<dbReference type="EMBL" id="JBJKFK010005083">
    <property type="protein sequence ID" value="KAL3308533.1"/>
    <property type="molecule type" value="Genomic_DNA"/>
</dbReference>
<name>A0ABD2PNA0_9PLAT</name>
<dbReference type="AlphaFoldDB" id="A0ABD2PNA0"/>
<comment type="caution">
    <text evidence="1">The sequence shown here is derived from an EMBL/GenBank/DDBJ whole genome shotgun (WGS) entry which is preliminary data.</text>
</comment>